<reference evidence="1" key="2">
    <citation type="submission" date="2020-05" db="UniProtKB">
        <authorList>
            <consortium name="EnsemblMetazoa"/>
        </authorList>
    </citation>
    <scope>IDENTIFICATION</scope>
    <source>
        <strain evidence="1">IAEA</strain>
    </source>
</reference>
<evidence type="ECO:0000313" key="2">
    <source>
        <dbReference type="Proteomes" id="UP000092460"/>
    </source>
</evidence>
<dbReference type="VEuPathDB" id="VectorBase:GPPI030517"/>
<name>A0A1B0BHR6_9MUSC</name>
<evidence type="ECO:0000313" key="1">
    <source>
        <dbReference type="EnsemblMetazoa" id="GPPI030517-PA"/>
    </source>
</evidence>
<organism evidence="1 2">
    <name type="scientific">Glossina palpalis gambiensis</name>
    <dbReference type="NCBI Taxonomy" id="67801"/>
    <lineage>
        <taxon>Eukaryota</taxon>
        <taxon>Metazoa</taxon>
        <taxon>Ecdysozoa</taxon>
        <taxon>Arthropoda</taxon>
        <taxon>Hexapoda</taxon>
        <taxon>Insecta</taxon>
        <taxon>Pterygota</taxon>
        <taxon>Neoptera</taxon>
        <taxon>Endopterygota</taxon>
        <taxon>Diptera</taxon>
        <taxon>Brachycera</taxon>
        <taxon>Muscomorpha</taxon>
        <taxon>Hippoboscoidea</taxon>
        <taxon>Glossinidae</taxon>
        <taxon>Glossina</taxon>
    </lineage>
</organism>
<protein>
    <submittedName>
        <fullName evidence="1">Uncharacterized protein</fullName>
    </submittedName>
</protein>
<dbReference type="Pfam" id="PF05804">
    <property type="entry name" value="KAP"/>
    <property type="match status" value="1"/>
</dbReference>
<keyword evidence="2" id="KW-1185">Reference proteome</keyword>
<proteinExistence type="predicted"/>
<dbReference type="EnsemblMetazoa" id="GPPI030517-RA">
    <property type="protein sequence ID" value="GPPI030517-PA"/>
    <property type="gene ID" value="GPPI030517"/>
</dbReference>
<accession>A0A1B0BHR6</accession>
<dbReference type="AlphaFoldDB" id="A0A1B0BHR6"/>
<dbReference type="EMBL" id="JXJN01014542">
    <property type="status" value="NOT_ANNOTATED_CDS"/>
    <property type="molecule type" value="Genomic_DNA"/>
</dbReference>
<dbReference type="Proteomes" id="UP000092460">
    <property type="component" value="Unassembled WGS sequence"/>
</dbReference>
<sequence>MQNTDDAKFIKNLTRWKGGSIEPHPSDKALIVNYQLEATVFGDPNNPMLGEKKLKIIVRDNNKFIFLSVFEMPEHLFFLQLKLSICSSTLGLMVFVMV</sequence>
<reference evidence="2" key="1">
    <citation type="submission" date="2015-01" db="EMBL/GenBank/DDBJ databases">
        <authorList>
            <person name="Aksoy S."/>
            <person name="Warren W."/>
            <person name="Wilson R.K."/>
        </authorList>
    </citation>
    <scope>NUCLEOTIDE SEQUENCE [LARGE SCALE GENOMIC DNA]</scope>
    <source>
        <strain evidence="2">IAEA</strain>
    </source>
</reference>
<dbReference type="STRING" id="67801.A0A1B0BHR6"/>